<reference evidence="2" key="1">
    <citation type="submission" date="2019-08" db="EMBL/GenBank/DDBJ databases">
        <authorList>
            <person name="Kucharzyk K."/>
            <person name="Murdoch R.W."/>
            <person name="Higgins S."/>
            <person name="Loffler F."/>
        </authorList>
    </citation>
    <scope>NUCLEOTIDE SEQUENCE</scope>
</reference>
<organism evidence="2">
    <name type="scientific">bioreactor metagenome</name>
    <dbReference type="NCBI Taxonomy" id="1076179"/>
    <lineage>
        <taxon>unclassified sequences</taxon>
        <taxon>metagenomes</taxon>
        <taxon>ecological metagenomes</taxon>
    </lineage>
</organism>
<dbReference type="InterPro" id="IPR036515">
    <property type="entry name" value="Transposase_17_sf"/>
</dbReference>
<sequence length="144" mass="16763">MSYVRIWLHCVWATKNRVPLLTKEKKELVIEHIKQNAKLKSIYLDSLNGNTEHLHCIISLGPDQSVSKVMQLIKGESSFWINKNNISGAPFEWADEYFAVSVSESQIQKVRSYISGQEEHHKIKSWEEEYSEFITSYGFERLQG</sequence>
<dbReference type="Gene3D" id="3.30.70.1290">
    <property type="entry name" value="Transposase IS200-like"/>
    <property type="match status" value="1"/>
</dbReference>
<gene>
    <name evidence="2" type="ORF">SDC9_14809</name>
</gene>
<dbReference type="GO" id="GO:0003677">
    <property type="term" value="F:DNA binding"/>
    <property type="evidence" value="ECO:0007669"/>
    <property type="project" value="InterPro"/>
</dbReference>
<comment type="caution">
    <text evidence="2">The sequence shown here is derived from an EMBL/GenBank/DDBJ whole genome shotgun (WGS) entry which is preliminary data.</text>
</comment>
<feature type="domain" description="Transposase IS200-like" evidence="1">
    <location>
        <begin position="3"/>
        <end position="117"/>
    </location>
</feature>
<dbReference type="AlphaFoldDB" id="A0A644TQ06"/>
<dbReference type="InterPro" id="IPR002686">
    <property type="entry name" value="Transposase_17"/>
</dbReference>
<accession>A0A644TQ06</accession>
<dbReference type="SMART" id="SM01321">
    <property type="entry name" value="Y1_Tnp"/>
    <property type="match status" value="1"/>
</dbReference>
<evidence type="ECO:0000259" key="1">
    <source>
        <dbReference type="SMART" id="SM01321"/>
    </source>
</evidence>
<protein>
    <recommendedName>
        <fullName evidence="1">Transposase IS200-like domain-containing protein</fullName>
    </recommendedName>
</protein>
<dbReference type="GO" id="GO:0004803">
    <property type="term" value="F:transposase activity"/>
    <property type="evidence" value="ECO:0007669"/>
    <property type="project" value="InterPro"/>
</dbReference>
<name>A0A644TQ06_9ZZZZ</name>
<evidence type="ECO:0000313" key="2">
    <source>
        <dbReference type="EMBL" id="MPL69076.1"/>
    </source>
</evidence>
<dbReference type="PANTHER" id="PTHR33360:SF2">
    <property type="entry name" value="TRANSPOSASE FOR INSERTION SEQUENCE ELEMENT IS200"/>
    <property type="match status" value="1"/>
</dbReference>
<dbReference type="Pfam" id="PF01797">
    <property type="entry name" value="Y1_Tnp"/>
    <property type="match status" value="1"/>
</dbReference>
<dbReference type="SUPFAM" id="SSF143422">
    <property type="entry name" value="Transposase IS200-like"/>
    <property type="match status" value="1"/>
</dbReference>
<dbReference type="NCBIfam" id="NF033573">
    <property type="entry name" value="transpos_IS200"/>
    <property type="match status" value="1"/>
</dbReference>
<dbReference type="EMBL" id="VSSQ01000045">
    <property type="protein sequence ID" value="MPL69076.1"/>
    <property type="molecule type" value="Genomic_DNA"/>
</dbReference>
<dbReference type="PANTHER" id="PTHR33360">
    <property type="entry name" value="TRANSPOSASE FOR INSERTION SEQUENCE ELEMENT IS200"/>
    <property type="match status" value="1"/>
</dbReference>
<proteinExistence type="predicted"/>
<dbReference type="GO" id="GO:0006313">
    <property type="term" value="P:DNA transposition"/>
    <property type="evidence" value="ECO:0007669"/>
    <property type="project" value="InterPro"/>
</dbReference>